<dbReference type="EMBL" id="FOMG01000002">
    <property type="protein sequence ID" value="SFC31965.1"/>
    <property type="molecule type" value="Genomic_DNA"/>
</dbReference>
<evidence type="ECO:0000256" key="1">
    <source>
        <dbReference type="ARBA" id="ARBA00001933"/>
    </source>
</evidence>
<dbReference type="Pfam" id="PF01063">
    <property type="entry name" value="Aminotran_4"/>
    <property type="match status" value="1"/>
</dbReference>
<dbReference type="InterPro" id="IPR043131">
    <property type="entry name" value="BCAT-like_N"/>
</dbReference>
<dbReference type="Gene3D" id="3.30.470.10">
    <property type="match status" value="1"/>
</dbReference>
<comment type="similarity">
    <text evidence="2 4">Belongs to the class-IV pyridoxal-phosphate-dependent aminotransferase family.</text>
</comment>
<protein>
    <submittedName>
        <fullName evidence="6">4-amino-4-deoxychorismate lyase</fullName>
    </submittedName>
</protein>
<keyword evidence="3 5" id="KW-0663">Pyridoxal phosphate</keyword>
<dbReference type="FunFam" id="3.20.10.10:FF:000002">
    <property type="entry name" value="D-alanine aminotransferase"/>
    <property type="match status" value="1"/>
</dbReference>
<dbReference type="InterPro" id="IPR001544">
    <property type="entry name" value="Aminotrans_IV"/>
</dbReference>
<evidence type="ECO:0000313" key="7">
    <source>
        <dbReference type="Proteomes" id="UP000199263"/>
    </source>
</evidence>
<dbReference type="InterPro" id="IPR043132">
    <property type="entry name" value="BCAT-like_C"/>
</dbReference>
<dbReference type="Gene3D" id="3.20.10.10">
    <property type="entry name" value="D-amino Acid Aminotransferase, subunit A, domain 2"/>
    <property type="match status" value="1"/>
</dbReference>
<dbReference type="RefSeq" id="WP_090088426.1">
    <property type="nucleotide sequence ID" value="NZ_FOMG01000002.1"/>
</dbReference>
<dbReference type="GO" id="GO:0005829">
    <property type="term" value="C:cytosol"/>
    <property type="evidence" value="ECO:0007669"/>
    <property type="project" value="TreeGrafter"/>
</dbReference>
<dbReference type="InterPro" id="IPR036038">
    <property type="entry name" value="Aminotransferase-like"/>
</dbReference>
<sequence>MRTLRFEEKNITLDESVIFGRGVFETILVNDKPVLFNEHIERLNKGIEVLDIGEKVKTDMLLNNIYNLKIKNCALKIIVTPKNIIMIKRDLLYKKEDYIKGFKLKISDVSRNSTSPLTYIKSINYIDNIMENKKCKKEGFNEVIFLNEKGYATEGSTSNIFMVKDKIIYTPEIKCGLLKGIVRDCIVKNNFCVEKEITIEELLKSDEVFITNSLIGIMKVTSINNTIFNNHSITNDIKEKYYKSIT</sequence>
<evidence type="ECO:0000256" key="3">
    <source>
        <dbReference type="ARBA" id="ARBA00022898"/>
    </source>
</evidence>
<keyword evidence="7" id="KW-1185">Reference proteome</keyword>
<name>A0A1I1I7I4_9CLOT</name>
<dbReference type="SUPFAM" id="SSF56752">
    <property type="entry name" value="D-aminoacid aminotransferase-like PLP-dependent enzymes"/>
    <property type="match status" value="1"/>
</dbReference>
<evidence type="ECO:0000256" key="5">
    <source>
        <dbReference type="RuleBase" id="RU004516"/>
    </source>
</evidence>
<evidence type="ECO:0000313" key="6">
    <source>
        <dbReference type="EMBL" id="SFC31965.1"/>
    </source>
</evidence>
<dbReference type="CDD" id="cd00449">
    <property type="entry name" value="PLPDE_IV"/>
    <property type="match status" value="1"/>
</dbReference>
<dbReference type="GO" id="GO:0016829">
    <property type="term" value="F:lyase activity"/>
    <property type="evidence" value="ECO:0007669"/>
    <property type="project" value="UniProtKB-KW"/>
</dbReference>
<reference evidence="6 7" key="1">
    <citation type="submission" date="2016-10" db="EMBL/GenBank/DDBJ databases">
        <authorList>
            <person name="de Groot N.N."/>
        </authorList>
    </citation>
    <scope>NUCLEOTIDE SEQUENCE [LARGE SCALE GENOMIC DNA]</scope>
    <source>
        <strain evidence="6 7">DSM 12992</strain>
    </source>
</reference>
<dbReference type="PROSITE" id="PS00770">
    <property type="entry name" value="AA_TRANSFER_CLASS_4"/>
    <property type="match status" value="1"/>
</dbReference>
<evidence type="ECO:0000256" key="4">
    <source>
        <dbReference type="RuleBase" id="RU004106"/>
    </source>
</evidence>
<comment type="cofactor">
    <cofactor evidence="1 5">
        <name>pyridoxal 5'-phosphate</name>
        <dbReference type="ChEBI" id="CHEBI:597326"/>
    </cofactor>
</comment>
<accession>A0A1I1I7I4</accession>
<evidence type="ECO:0000256" key="2">
    <source>
        <dbReference type="ARBA" id="ARBA00009320"/>
    </source>
</evidence>
<organism evidence="6 7">
    <name type="scientific">Clostridium uliginosum</name>
    <dbReference type="NCBI Taxonomy" id="119641"/>
    <lineage>
        <taxon>Bacteria</taxon>
        <taxon>Bacillati</taxon>
        <taxon>Bacillota</taxon>
        <taxon>Clostridia</taxon>
        <taxon>Eubacteriales</taxon>
        <taxon>Clostridiaceae</taxon>
        <taxon>Clostridium</taxon>
    </lineage>
</organism>
<keyword evidence="6" id="KW-0456">Lyase</keyword>
<dbReference type="GO" id="GO:0046394">
    <property type="term" value="P:carboxylic acid biosynthetic process"/>
    <property type="evidence" value="ECO:0007669"/>
    <property type="project" value="UniProtKB-ARBA"/>
</dbReference>
<dbReference type="InterPro" id="IPR050571">
    <property type="entry name" value="Class-IV_PLP-Dep_Aminotrnsfr"/>
</dbReference>
<gene>
    <name evidence="6" type="ORF">SAMN05421842_102152</name>
</gene>
<dbReference type="GO" id="GO:0008652">
    <property type="term" value="P:amino acid biosynthetic process"/>
    <property type="evidence" value="ECO:0007669"/>
    <property type="project" value="UniProtKB-ARBA"/>
</dbReference>
<dbReference type="OrthoDB" id="9805628at2"/>
<dbReference type="PANTHER" id="PTHR42743">
    <property type="entry name" value="AMINO-ACID AMINOTRANSFERASE"/>
    <property type="match status" value="1"/>
</dbReference>
<dbReference type="InterPro" id="IPR018300">
    <property type="entry name" value="Aminotrans_IV_CS"/>
</dbReference>
<proteinExistence type="inferred from homology"/>
<dbReference type="STRING" id="119641.SAMN05421842_102152"/>
<dbReference type="AlphaFoldDB" id="A0A1I1I7I4"/>
<dbReference type="Proteomes" id="UP000199263">
    <property type="component" value="Unassembled WGS sequence"/>
</dbReference>
<dbReference type="PANTHER" id="PTHR42743:SF11">
    <property type="entry name" value="AMINODEOXYCHORISMATE LYASE"/>
    <property type="match status" value="1"/>
</dbReference>